<organism evidence="4">
    <name type="scientific">Triticum aestivum</name>
    <name type="common">Wheat</name>
    <dbReference type="NCBI Taxonomy" id="4565"/>
    <lineage>
        <taxon>Eukaryota</taxon>
        <taxon>Viridiplantae</taxon>
        <taxon>Streptophyta</taxon>
        <taxon>Embryophyta</taxon>
        <taxon>Tracheophyta</taxon>
        <taxon>Spermatophyta</taxon>
        <taxon>Magnoliopsida</taxon>
        <taxon>Liliopsida</taxon>
        <taxon>Poales</taxon>
        <taxon>Poaceae</taxon>
        <taxon>BOP clade</taxon>
        <taxon>Pooideae</taxon>
        <taxon>Triticodae</taxon>
        <taxon>Triticeae</taxon>
        <taxon>Triticinae</taxon>
        <taxon>Triticum</taxon>
    </lineage>
</organism>
<feature type="region of interest" description="Disordered" evidence="2">
    <location>
        <begin position="283"/>
        <end position="318"/>
    </location>
</feature>
<reference evidence="4" key="1">
    <citation type="submission" date="2018-08" db="EMBL/GenBank/DDBJ databases">
        <authorList>
            <person name="Rossello M."/>
        </authorList>
    </citation>
    <scope>NUCLEOTIDE SEQUENCE [LARGE SCALE GENOMIC DNA]</scope>
    <source>
        <strain evidence="4">cv. Chinese Spring</strain>
    </source>
</reference>
<dbReference type="Gramene" id="TraesWEE_scaffold_145642_01G000100.1">
    <property type="protein sequence ID" value="TraesWEE_scaffold_145642_01G000100.1"/>
    <property type="gene ID" value="TraesWEE_scaffold_145642_01G000100"/>
</dbReference>
<feature type="region of interest" description="Disordered" evidence="2">
    <location>
        <begin position="520"/>
        <end position="552"/>
    </location>
</feature>
<dbReference type="PANTHER" id="PTHR31471:SF91">
    <property type="entry name" value="OS02G0767000 PROTEIN"/>
    <property type="match status" value="1"/>
</dbReference>
<dbReference type="Gramene" id="TraesCLE_scaffold_044956_01G000100.1">
    <property type="protein sequence ID" value="TraesCLE_scaffold_044956_01G000100.1"/>
    <property type="gene ID" value="TraesCLE_scaffold_044956_01G000100"/>
</dbReference>
<dbReference type="Gramene" id="TraesCAD_scaffold_111636_01G000100.1">
    <property type="protein sequence ID" value="TraesCAD_scaffold_111636_01G000100.1"/>
    <property type="gene ID" value="TraesCAD_scaffold_111636_01G000100"/>
</dbReference>
<comment type="similarity">
    <text evidence="1">Belongs to the remorin family.</text>
</comment>
<evidence type="ECO:0000313" key="5">
    <source>
        <dbReference type="Proteomes" id="UP000019116"/>
    </source>
</evidence>
<feature type="region of interest" description="Disordered" evidence="2">
    <location>
        <begin position="1"/>
        <end position="48"/>
    </location>
</feature>
<dbReference type="Gramene" id="TraesPARA_EIv1.0_2141720.4">
    <property type="protein sequence ID" value="TraesPARA_EIv1.0_2141720.4.CDS"/>
    <property type="gene ID" value="TraesPARA_EIv1.0_2141720"/>
</dbReference>
<dbReference type="EnsemblPlants" id="TraesCS6D02G312000.1">
    <property type="protein sequence ID" value="TraesCS6D02G312000.1"/>
    <property type="gene ID" value="TraesCS6D02G312000"/>
</dbReference>
<feature type="region of interest" description="Disordered" evidence="2">
    <location>
        <begin position="171"/>
        <end position="215"/>
    </location>
</feature>
<dbReference type="Pfam" id="PF03763">
    <property type="entry name" value="Remorin_C"/>
    <property type="match status" value="1"/>
</dbReference>
<evidence type="ECO:0000313" key="4">
    <source>
        <dbReference type="EnsemblPlants" id="TraesCS6D02G312000.1"/>
    </source>
</evidence>
<dbReference type="Gramene" id="TraesNOR6D03G03813370.3">
    <property type="protein sequence ID" value="TraesNOR6D03G03813370.3"/>
    <property type="gene ID" value="TraesNOR6D03G03813370"/>
</dbReference>
<feature type="compositionally biased region" description="Basic residues" evidence="2">
    <location>
        <begin position="23"/>
        <end position="38"/>
    </location>
</feature>
<keyword evidence="5" id="KW-1185">Reference proteome</keyword>
<feature type="compositionally biased region" description="Acidic residues" evidence="2">
    <location>
        <begin position="205"/>
        <end position="215"/>
    </location>
</feature>
<evidence type="ECO:0000256" key="1">
    <source>
        <dbReference type="ARBA" id="ARBA00005711"/>
    </source>
</evidence>
<feature type="domain" description="Remorin C-terminal" evidence="3">
    <location>
        <begin position="595"/>
        <end position="680"/>
    </location>
</feature>
<protein>
    <recommendedName>
        <fullName evidence="3">Remorin C-terminal domain-containing protein</fullName>
    </recommendedName>
</protein>
<dbReference type="Gramene" id="TraesROB_scaffold_121817_01G000100.1">
    <property type="protein sequence ID" value="TraesROB_scaffold_121817_01G000100.1"/>
    <property type="gene ID" value="TraesROB_scaffold_121817_01G000100"/>
</dbReference>
<dbReference type="Gramene" id="TraesARI6D03G03737030.3">
    <property type="protein sequence ID" value="TraesARI6D03G03737030.3"/>
    <property type="gene ID" value="TraesARI6D03G03737030"/>
</dbReference>
<proteinExistence type="inferred from homology"/>
<dbReference type="Gramene" id="TraesJAG6D03G03755380.2">
    <property type="protein sequence ID" value="TraesJAG6D03G03755380.2"/>
    <property type="gene ID" value="TraesJAG6D03G03755380"/>
</dbReference>
<dbReference type="Gramene" id="TraesCS6D03G0727400.1">
    <property type="protein sequence ID" value="TraesCS6D03G0727400.1.CDS"/>
    <property type="gene ID" value="TraesCS6D03G0727400"/>
</dbReference>
<dbReference type="SMR" id="A0A3B6QL76"/>
<dbReference type="AlphaFoldDB" id="A0A3B6QL76"/>
<feature type="compositionally biased region" description="Low complexity" evidence="2">
    <location>
        <begin position="284"/>
        <end position="295"/>
    </location>
</feature>
<feature type="region of interest" description="Disordered" evidence="2">
    <location>
        <begin position="372"/>
        <end position="393"/>
    </location>
</feature>
<sequence>MPRAAPGLGFPIAADPAPERRHPPSSRRKKPPPRRRRPAPPPPPAVKNLFPLSIPLPHRVRIAVPGRPLAGLFYCCESIDPIQSTPPHMRAAEAPQLNFESRNPPRKQGIRPKEIRTGLPRRFSIIAGAFVPLRRLFSRPLFGGDCAVPCSVVLRPGFQFAERDAPFVWPLSQPPVGPRGAADPDPGLLHHLHPRGGSHATAPRDEDDGDEEEGGYDAAGLEEAAAGDSFSHSLKECQKQLQLRAEARPAAAAHELGNGDAFGGIELLVLSPRCLLGAAVGGMSKSSTASSRSRSGTFPSPGTPNYHRHCPGNMQYPKGWSSERVPLGAGANRRYGGSGVVLPFNNGRKLPSKWEDAEKWILSPVSCDGMGRMSAPAPHHRRPKSKSGPLGHPAGVPGAYASVSPMIPCFDGVLAAANFAAHSPFSAGVLMPGHARNGDFSSGRARSGDDGSSRSYSAEKEPYIWRSASTHAWTETLMEASAFAHISEEAAQDDVLQGPQGATPVISSPIIKKDVATQMSPDDSIISSSPKARHSCSSLPSGHAIRESNSHTPKVEVRDVQVDDQVTVTRWSKRHVTRGSDKRSTNIVEWRKKTTEARAPSFDEKERERCISKCKREEAKITAWENLQKAKAEAAIRKLEMKLEKKRSLSMDRILGKLRSAQKKAEGMRTTVSVSEDQCAVSEDQCAVRATKKASLRRTSKPFSCCFTYHAC</sequence>
<dbReference type="InterPro" id="IPR005516">
    <property type="entry name" value="Remorin_C"/>
</dbReference>
<dbReference type="OrthoDB" id="648416at2759"/>
<dbReference type="PANTHER" id="PTHR31471">
    <property type="entry name" value="OS02G0116800 PROTEIN"/>
    <property type="match status" value="1"/>
</dbReference>
<dbReference type="Gramene" id="TraesLAC6D03G03723150.2">
    <property type="protein sequence ID" value="TraesLAC6D03G03723150.2"/>
    <property type="gene ID" value="TraesLAC6D03G03723150"/>
</dbReference>
<dbReference type="Gramene" id="TraesSTA6D03G03765750.2">
    <property type="protein sequence ID" value="TraesSTA6D03G03765750.2"/>
    <property type="gene ID" value="TraesSTA6D03G03765750"/>
</dbReference>
<evidence type="ECO:0000256" key="2">
    <source>
        <dbReference type="SAM" id="MobiDB-lite"/>
    </source>
</evidence>
<dbReference type="STRING" id="4565.A0A3B6QL76"/>
<feature type="compositionally biased region" description="Low complexity" evidence="2">
    <location>
        <begin position="520"/>
        <end position="530"/>
    </location>
</feature>
<name>A0A3B6QL76_WHEAT</name>
<accession>A0A3B6QL76</accession>
<dbReference type="Proteomes" id="UP000019116">
    <property type="component" value="Chromosome 6D"/>
</dbReference>
<reference evidence="4" key="2">
    <citation type="submission" date="2018-10" db="UniProtKB">
        <authorList>
            <consortium name="EnsemblPlants"/>
        </authorList>
    </citation>
    <scope>IDENTIFICATION</scope>
</reference>
<dbReference type="PaxDb" id="4565-Traes_6DL_1F6E2665D.1"/>
<dbReference type="Gramene" id="TraesCS6D02G312000.1">
    <property type="protein sequence ID" value="TraesCS6D02G312000.1"/>
    <property type="gene ID" value="TraesCS6D02G312000"/>
</dbReference>
<gene>
    <name evidence="4" type="primary">LOC123145703</name>
</gene>
<evidence type="ECO:0000259" key="3">
    <source>
        <dbReference type="Pfam" id="PF03763"/>
    </source>
</evidence>
<dbReference type="Gramene" id="TraesPARA_EIv1.0_2141720.3">
    <property type="protein sequence ID" value="TraesPARA_EIv1.0_2141720.3.CDS"/>
    <property type="gene ID" value="TraesPARA_EIv1.0_2141720"/>
</dbReference>